<comment type="caution">
    <text evidence="2">The sequence shown here is derived from an EMBL/GenBank/DDBJ whole genome shotgun (WGS) entry which is preliminary data.</text>
</comment>
<reference evidence="2" key="1">
    <citation type="submission" date="2019-04" db="EMBL/GenBank/DDBJ databases">
        <title>Sequencing of skin fungus with MAO and IRED activity.</title>
        <authorList>
            <person name="Marsaioli A.J."/>
            <person name="Bonatto J.M.C."/>
            <person name="Reis Junior O."/>
        </authorList>
    </citation>
    <scope>NUCLEOTIDE SEQUENCE</scope>
    <source>
        <strain evidence="2">30M1</strain>
    </source>
</reference>
<feature type="region of interest" description="Disordered" evidence="1">
    <location>
        <begin position="304"/>
        <end position="332"/>
    </location>
</feature>
<dbReference type="Proteomes" id="UP000801428">
    <property type="component" value="Unassembled WGS sequence"/>
</dbReference>
<sequence>MVKGNSWNPPPRSLLVELSNKFTPPPSAPPSTTPRKDPPGTPFPFLLLPRELRDLVYAHFFHADGIHYRTRSRSPIMHWQFSRTPASHIPLLLASRQLHTEAQPVLYRTRVVELAQGRTRRSRHHVEPLALDLSLRGFPTEPARWVSYVYIRYWDYTLYGSSTGAQIMSRLSARWAHVVRDAHTLKTHFPRLKRFEARYCSLEEELGAVFFNRLDDFHELGEMEREGKARLVVAALVRWFESLGDVEALVPPAWLRMVFGNGMDAGGPHVKYLRWQHEVMIRALREFKGRKGISGEEKERSGRMWLEGLGEKRKQGRKGWWDEEETEKKRSG</sequence>
<keyword evidence="3" id="KW-1185">Reference proteome</keyword>
<protein>
    <submittedName>
        <fullName evidence="2">Uncharacterized protein</fullName>
    </submittedName>
</protein>
<evidence type="ECO:0000313" key="2">
    <source>
        <dbReference type="EMBL" id="KAF2998825.1"/>
    </source>
</evidence>
<name>A0A9P4T9M8_CURKU</name>
<evidence type="ECO:0000256" key="1">
    <source>
        <dbReference type="SAM" id="MobiDB-lite"/>
    </source>
</evidence>
<gene>
    <name evidence="2" type="ORF">E8E13_002261</name>
</gene>
<feature type="region of interest" description="Disordered" evidence="1">
    <location>
        <begin position="1"/>
        <end position="42"/>
    </location>
</feature>
<dbReference type="InterPro" id="IPR038883">
    <property type="entry name" value="AN11006-like"/>
</dbReference>
<dbReference type="AlphaFoldDB" id="A0A9P4T9M8"/>
<dbReference type="PANTHER" id="PTHR42085:SF2">
    <property type="entry name" value="F-BOX DOMAIN-CONTAINING PROTEIN"/>
    <property type="match status" value="1"/>
</dbReference>
<evidence type="ECO:0000313" key="3">
    <source>
        <dbReference type="Proteomes" id="UP000801428"/>
    </source>
</evidence>
<dbReference type="PANTHER" id="PTHR42085">
    <property type="entry name" value="F-BOX DOMAIN-CONTAINING PROTEIN"/>
    <property type="match status" value="1"/>
</dbReference>
<dbReference type="EMBL" id="SWKU01000018">
    <property type="protein sequence ID" value="KAF2998825.1"/>
    <property type="molecule type" value="Genomic_DNA"/>
</dbReference>
<feature type="compositionally biased region" description="Pro residues" evidence="1">
    <location>
        <begin position="23"/>
        <end position="32"/>
    </location>
</feature>
<dbReference type="OrthoDB" id="5372935at2759"/>
<proteinExistence type="predicted"/>
<organism evidence="2 3">
    <name type="scientific">Curvularia kusanoi</name>
    <name type="common">Cochliobolus kusanoi</name>
    <dbReference type="NCBI Taxonomy" id="90978"/>
    <lineage>
        <taxon>Eukaryota</taxon>
        <taxon>Fungi</taxon>
        <taxon>Dikarya</taxon>
        <taxon>Ascomycota</taxon>
        <taxon>Pezizomycotina</taxon>
        <taxon>Dothideomycetes</taxon>
        <taxon>Pleosporomycetidae</taxon>
        <taxon>Pleosporales</taxon>
        <taxon>Pleosporineae</taxon>
        <taxon>Pleosporaceae</taxon>
        <taxon>Curvularia</taxon>
    </lineage>
</organism>
<accession>A0A9P4T9M8</accession>